<evidence type="ECO:0000313" key="2">
    <source>
        <dbReference type="Proteomes" id="UP000322873"/>
    </source>
</evidence>
<dbReference type="Proteomes" id="UP000322873">
    <property type="component" value="Unassembled WGS sequence"/>
</dbReference>
<dbReference type="VEuPathDB" id="FungiDB:MFRU_001g04280"/>
<name>A0A5M9K436_MONFR</name>
<accession>A0A5M9K436</accession>
<gene>
    <name evidence="1" type="ORF">EYC84_005188</name>
</gene>
<comment type="caution">
    <text evidence="1">The sequence shown here is derived from an EMBL/GenBank/DDBJ whole genome shotgun (WGS) entry which is preliminary data.</text>
</comment>
<dbReference type="AlphaFoldDB" id="A0A5M9K436"/>
<evidence type="ECO:0000313" key="1">
    <source>
        <dbReference type="EMBL" id="KAA8573605.1"/>
    </source>
</evidence>
<protein>
    <submittedName>
        <fullName evidence="1">Uncharacterized protein</fullName>
    </submittedName>
</protein>
<organism evidence="1 2">
    <name type="scientific">Monilinia fructicola</name>
    <name type="common">Brown rot fungus</name>
    <name type="synonym">Ciboria fructicola</name>
    <dbReference type="NCBI Taxonomy" id="38448"/>
    <lineage>
        <taxon>Eukaryota</taxon>
        <taxon>Fungi</taxon>
        <taxon>Dikarya</taxon>
        <taxon>Ascomycota</taxon>
        <taxon>Pezizomycotina</taxon>
        <taxon>Leotiomycetes</taxon>
        <taxon>Helotiales</taxon>
        <taxon>Sclerotiniaceae</taxon>
        <taxon>Monilinia</taxon>
    </lineage>
</organism>
<proteinExistence type="predicted"/>
<keyword evidence="2" id="KW-1185">Reference proteome</keyword>
<dbReference type="EMBL" id="VICG01000003">
    <property type="protein sequence ID" value="KAA8573605.1"/>
    <property type="molecule type" value="Genomic_DNA"/>
</dbReference>
<sequence length="92" mass="10218">MPSKSYYRLSSTEVIKLKAEVVLCYNYRFRRQGVKSPQDSTVVGAPIGSYKNQDKPVLVAHTDQTREGGLHSYSLPPFGRKKLLSISMALGA</sequence>
<reference evidence="1 2" key="1">
    <citation type="submission" date="2019-06" db="EMBL/GenBank/DDBJ databases">
        <title>Genome Sequence of the Brown Rot Fungal Pathogen Monilinia fructicola.</title>
        <authorList>
            <person name="De Miccolis Angelini R.M."/>
            <person name="Landi L."/>
            <person name="Abate D."/>
            <person name="Pollastro S."/>
            <person name="Romanazzi G."/>
            <person name="Faretra F."/>
        </authorList>
    </citation>
    <scope>NUCLEOTIDE SEQUENCE [LARGE SCALE GENOMIC DNA]</scope>
    <source>
        <strain evidence="1 2">Mfrc123</strain>
    </source>
</reference>